<evidence type="ECO:0000313" key="2">
    <source>
        <dbReference type="EMBL" id="MBX52925.1"/>
    </source>
</evidence>
<sequence>MASRYPQHHSLNHHPRIMNIKRGGFRGSWQ</sequence>
<proteinExistence type="predicted"/>
<organism evidence="2">
    <name type="scientific">Rhizophora mucronata</name>
    <name type="common">Asiatic mangrove</name>
    <dbReference type="NCBI Taxonomy" id="61149"/>
    <lineage>
        <taxon>Eukaryota</taxon>
        <taxon>Viridiplantae</taxon>
        <taxon>Streptophyta</taxon>
        <taxon>Embryophyta</taxon>
        <taxon>Tracheophyta</taxon>
        <taxon>Spermatophyta</taxon>
        <taxon>Magnoliopsida</taxon>
        <taxon>eudicotyledons</taxon>
        <taxon>Gunneridae</taxon>
        <taxon>Pentapetalae</taxon>
        <taxon>rosids</taxon>
        <taxon>fabids</taxon>
        <taxon>Malpighiales</taxon>
        <taxon>Rhizophoraceae</taxon>
        <taxon>Rhizophora</taxon>
    </lineage>
</organism>
<accession>A0A2P2PDX1</accession>
<evidence type="ECO:0000256" key="1">
    <source>
        <dbReference type="SAM" id="MobiDB-lite"/>
    </source>
</evidence>
<feature type="compositionally biased region" description="Basic residues" evidence="1">
    <location>
        <begin position="1"/>
        <end position="16"/>
    </location>
</feature>
<reference evidence="2" key="1">
    <citation type="submission" date="2018-02" db="EMBL/GenBank/DDBJ databases">
        <title>Rhizophora mucronata_Transcriptome.</title>
        <authorList>
            <person name="Meera S.P."/>
            <person name="Sreeshan A."/>
            <person name="Augustine A."/>
        </authorList>
    </citation>
    <scope>NUCLEOTIDE SEQUENCE</scope>
    <source>
        <tissue evidence="2">Leaf</tissue>
    </source>
</reference>
<dbReference type="EMBL" id="GGEC01072441">
    <property type="protein sequence ID" value="MBX52925.1"/>
    <property type="molecule type" value="Transcribed_RNA"/>
</dbReference>
<feature type="region of interest" description="Disordered" evidence="1">
    <location>
        <begin position="1"/>
        <end position="30"/>
    </location>
</feature>
<name>A0A2P2PDX1_RHIMU</name>
<dbReference type="AlphaFoldDB" id="A0A2P2PDX1"/>
<protein>
    <submittedName>
        <fullName evidence="2">Uncharacterized protein</fullName>
    </submittedName>
</protein>